<dbReference type="GeneTree" id="ENSGT01130000278519"/>
<keyword evidence="4" id="KW-1185">Reference proteome</keyword>
<evidence type="ECO:0000256" key="2">
    <source>
        <dbReference type="SAM" id="SignalP"/>
    </source>
</evidence>
<evidence type="ECO:0000256" key="1">
    <source>
        <dbReference type="SAM" id="MobiDB-lite"/>
    </source>
</evidence>
<keyword evidence="2" id="KW-0732">Signal</keyword>
<dbReference type="InterPro" id="IPR013783">
    <property type="entry name" value="Ig-like_fold"/>
</dbReference>
<feature type="chain" id="PRO_5039931009" evidence="2">
    <location>
        <begin position="20"/>
        <end position="620"/>
    </location>
</feature>
<name>A0A8C1DRR0_CYPCA</name>
<accession>A0A8C1DRR0</accession>
<evidence type="ECO:0000313" key="4">
    <source>
        <dbReference type="Proteomes" id="UP001108240"/>
    </source>
</evidence>
<dbReference type="Ensembl" id="ENSCCRT00000072259.2">
    <property type="protein sequence ID" value="ENSCCRP00000066692.2"/>
    <property type="gene ID" value="ENSCCRG00000035921.2"/>
</dbReference>
<feature type="region of interest" description="Disordered" evidence="1">
    <location>
        <begin position="601"/>
        <end position="620"/>
    </location>
</feature>
<reference evidence="3" key="1">
    <citation type="submission" date="2025-08" db="UniProtKB">
        <authorList>
            <consortium name="Ensembl"/>
        </authorList>
    </citation>
    <scope>IDENTIFICATION</scope>
</reference>
<proteinExistence type="predicted"/>
<dbReference type="AlphaFoldDB" id="A0A8C1DRR0"/>
<protein>
    <submittedName>
        <fullName evidence="3">Uncharacterized protein</fullName>
    </submittedName>
</protein>
<evidence type="ECO:0000313" key="3">
    <source>
        <dbReference type="Ensembl" id="ENSCCRP00000066692.2"/>
    </source>
</evidence>
<sequence length="620" mass="67596">MLSVWTLFATTVFAASVSAISRRIIIHGSQLTLDLPERTQRLKFVSADESDKFTIWEHKSSSLSPSKPSKGQVSSASNGWTFRIQHVTFDDQGTYTLLNQSGSTIASYILKVNVSKQVIDCIAGETLTISLAGLKQSDATLRFYSNYSSITLVENGVPVGRNHTDYINRLKVTSESIKVLNVSASDKGRYKLTDHKGRLVSHKAMILVASVSAISRRIIIHGSQLTLDLPERTQRLKFVSADESDKFTIWEHKSSSLSPSKPSKGQVSSASNGWTFRIQHVTFDDQGTYTLLNQSGSTIASYILKVNVSKQVIDCIAGETLTISLAGLKQSDATLRFYSNYSSITLVENGVPVGRNHTDYINRLKVTSESIKVLNVSASDKGKYRLTDHKGRLVSLKAMILVDQHKFAPNKRLIALLLLVIPVGICFCCRKRICKSCQTTKSNTHTNESNTTPVSIAYSNTVTAPVGPGDPGQGYIAGYPPHPDQGQIHYPYPPESSGQPYVPHNPGFHPESVPQNPVYPPNFGPGLPPAQLPQWNAPPTQYNPSAPVNYMPAKNSAPPGPDTTGLNMNELPPTAPLLTPQLESQPSAMSSISMMNMLKSSDSGVQFDNNKGKSSGSNFL</sequence>
<dbReference type="Proteomes" id="UP001108240">
    <property type="component" value="Unplaced"/>
</dbReference>
<feature type="signal peptide" evidence="2">
    <location>
        <begin position="1"/>
        <end position="19"/>
    </location>
</feature>
<reference evidence="3" key="2">
    <citation type="submission" date="2025-09" db="UniProtKB">
        <authorList>
            <consortium name="Ensembl"/>
        </authorList>
    </citation>
    <scope>IDENTIFICATION</scope>
</reference>
<dbReference type="Gene3D" id="2.60.40.10">
    <property type="entry name" value="Immunoglobulins"/>
    <property type="match status" value="2"/>
</dbReference>
<organism evidence="3 4">
    <name type="scientific">Cyprinus carpio carpio</name>
    <dbReference type="NCBI Taxonomy" id="630221"/>
    <lineage>
        <taxon>Eukaryota</taxon>
        <taxon>Metazoa</taxon>
        <taxon>Chordata</taxon>
        <taxon>Craniata</taxon>
        <taxon>Vertebrata</taxon>
        <taxon>Euteleostomi</taxon>
        <taxon>Actinopterygii</taxon>
        <taxon>Neopterygii</taxon>
        <taxon>Teleostei</taxon>
        <taxon>Ostariophysi</taxon>
        <taxon>Cypriniformes</taxon>
        <taxon>Cyprinidae</taxon>
        <taxon>Cyprininae</taxon>
        <taxon>Cyprinus</taxon>
    </lineage>
</organism>